<protein>
    <submittedName>
        <fullName evidence="1">Uncharacterized protein</fullName>
    </submittedName>
</protein>
<dbReference type="Proteomes" id="UP001205506">
    <property type="component" value="Unassembled WGS sequence"/>
</dbReference>
<evidence type="ECO:0000313" key="2">
    <source>
        <dbReference type="Proteomes" id="UP001205506"/>
    </source>
</evidence>
<proteinExistence type="predicted"/>
<organism evidence="1 2">
    <name type="scientific">Segatella copri</name>
    <dbReference type="NCBI Taxonomy" id="165179"/>
    <lineage>
        <taxon>Bacteria</taxon>
        <taxon>Pseudomonadati</taxon>
        <taxon>Bacteroidota</taxon>
        <taxon>Bacteroidia</taxon>
        <taxon>Bacteroidales</taxon>
        <taxon>Prevotellaceae</taxon>
        <taxon>Segatella</taxon>
    </lineage>
</organism>
<dbReference type="RefSeq" id="WP_254970091.1">
    <property type="nucleotide sequence ID" value="NZ_JANDWU010000026.1"/>
</dbReference>
<dbReference type="AlphaFoldDB" id="A0AAW5IDY0"/>
<reference evidence="1" key="1">
    <citation type="submission" date="2022-07" db="EMBL/GenBank/DDBJ databases">
        <title>Prevotella copri.</title>
        <authorList>
            <person name="Yang C."/>
        </authorList>
    </citation>
    <scope>NUCLEOTIDE SEQUENCE</scope>
    <source>
        <strain evidence="1">HF1805</strain>
    </source>
</reference>
<comment type="caution">
    <text evidence="1">The sequence shown here is derived from an EMBL/GenBank/DDBJ whole genome shotgun (WGS) entry which is preliminary data.</text>
</comment>
<sequence length="46" mass="5464">MKLQENQRFELLKALCYSVPQNPNIDRYYIADAIRDAYDELKSIDV</sequence>
<evidence type="ECO:0000313" key="1">
    <source>
        <dbReference type="EMBL" id="MCP9550252.1"/>
    </source>
</evidence>
<accession>A0AAW5IDY0</accession>
<dbReference type="EMBL" id="JANDWU010000026">
    <property type="protein sequence ID" value="MCP9550252.1"/>
    <property type="molecule type" value="Genomic_DNA"/>
</dbReference>
<name>A0AAW5IDY0_9BACT</name>
<gene>
    <name evidence="1" type="ORF">NNC68_12320</name>
</gene>